<protein>
    <submittedName>
        <fullName evidence="1">Uncharacterized protein</fullName>
    </submittedName>
</protein>
<gene>
    <name evidence="1" type="ORF">J0P97_00935</name>
</gene>
<dbReference type="EMBL" id="JAFLHG010000001">
    <property type="protein sequence ID" value="MBT8796641.1"/>
    <property type="molecule type" value="Genomic_DNA"/>
</dbReference>
<organism evidence="1 2">
    <name type="scientific">Microbacterium flavum</name>
    <dbReference type="NCBI Taxonomy" id="415216"/>
    <lineage>
        <taxon>Bacteria</taxon>
        <taxon>Bacillati</taxon>
        <taxon>Actinomycetota</taxon>
        <taxon>Actinomycetes</taxon>
        <taxon>Micrococcales</taxon>
        <taxon>Microbacteriaceae</taxon>
        <taxon>Microbacterium</taxon>
    </lineage>
</organism>
<evidence type="ECO:0000313" key="2">
    <source>
        <dbReference type="Proteomes" id="UP000740605"/>
    </source>
</evidence>
<name>A0ABS5XRQ1_9MICO</name>
<dbReference type="RefSeq" id="WP_215485894.1">
    <property type="nucleotide sequence ID" value="NZ_BAAAPJ010000001.1"/>
</dbReference>
<reference evidence="1 2" key="1">
    <citation type="submission" date="2021-03" db="EMBL/GenBank/DDBJ databases">
        <title>Microbacterium pauli sp. nov., isolated from microfiltered milk.</title>
        <authorList>
            <person name="Bellassi P."/>
            <person name="Fontana A."/>
            <person name="Callegari M.L."/>
            <person name="Lorenzo M."/>
            <person name="Cappa F."/>
        </authorList>
    </citation>
    <scope>NUCLEOTIDE SEQUENCE [LARGE SCALE GENOMIC DNA]</scope>
    <source>
        <strain evidence="1 2">DSM 18909</strain>
    </source>
</reference>
<keyword evidence="2" id="KW-1185">Reference proteome</keyword>
<sequence>MTDLAISLTLDGRPDLPSAILQALYRITDRSTVEMRHAIRAGEPLYTARLFGTAHIVTAPRLEKAIAFLTDHGLPFSLTESIEGAQTPIDLATLREILEPGSGATAR</sequence>
<accession>A0ABS5XRQ1</accession>
<evidence type="ECO:0000313" key="1">
    <source>
        <dbReference type="EMBL" id="MBT8796641.1"/>
    </source>
</evidence>
<proteinExistence type="predicted"/>
<dbReference type="Proteomes" id="UP000740605">
    <property type="component" value="Unassembled WGS sequence"/>
</dbReference>
<comment type="caution">
    <text evidence="1">The sequence shown here is derived from an EMBL/GenBank/DDBJ whole genome shotgun (WGS) entry which is preliminary data.</text>
</comment>